<sequence length="69" mass="7406">MTAVHGVLPVPFFYPEALDPEPRISETPVDAGLIKDREDGRADRNGEEENSALTLQSSHGPGSQEAAEC</sequence>
<feature type="compositionally biased region" description="Basic and acidic residues" evidence="1">
    <location>
        <begin position="33"/>
        <end position="47"/>
    </location>
</feature>
<comment type="caution">
    <text evidence="2">The sequence shown here is derived from an EMBL/GenBank/DDBJ whole genome shotgun (WGS) entry which is preliminary data.</text>
</comment>
<protein>
    <submittedName>
        <fullName evidence="2">Uncharacterized protein</fullName>
    </submittedName>
</protein>
<gene>
    <name evidence="2" type="ORF">NDU88_007949</name>
</gene>
<evidence type="ECO:0000256" key="1">
    <source>
        <dbReference type="SAM" id="MobiDB-lite"/>
    </source>
</evidence>
<name>A0AAV7QM58_PLEWA</name>
<feature type="compositionally biased region" description="Polar residues" evidence="1">
    <location>
        <begin position="51"/>
        <end position="61"/>
    </location>
</feature>
<dbReference type="Proteomes" id="UP001066276">
    <property type="component" value="Chromosome 6"/>
</dbReference>
<feature type="region of interest" description="Disordered" evidence="1">
    <location>
        <begin position="13"/>
        <end position="69"/>
    </location>
</feature>
<accession>A0AAV7QM58</accession>
<dbReference type="EMBL" id="JANPWB010000010">
    <property type="protein sequence ID" value="KAJ1141621.1"/>
    <property type="molecule type" value="Genomic_DNA"/>
</dbReference>
<organism evidence="2 3">
    <name type="scientific">Pleurodeles waltl</name>
    <name type="common">Iberian ribbed newt</name>
    <dbReference type="NCBI Taxonomy" id="8319"/>
    <lineage>
        <taxon>Eukaryota</taxon>
        <taxon>Metazoa</taxon>
        <taxon>Chordata</taxon>
        <taxon>Craniata</taxon>
        <taxon>Vertebrata</taxon>
        <taxon>Euteleostomi</taxon>
        <taxon>Amphibia</taxon>
        <taxon>Batrachia</taxon>
        <taxon>Caudata</taxon>
        <taxon>Salamandroidea</taxon>
        <taxon>Salamandridae</taxon>
        <taxon>Pleurodelinae</taxon>
        <taxon>Pleurodeles</taxon>
    </lineage>
</organism>
<keyword evidence="3" id="KW-1185">Reference proteome</keyword>
<evidence type="ECO:0000313" key="2">
    <source>
        <dbReference type="EMBL" id="KAJ1141621.1"/>
    </source>
</evidence>
<proteinExistence type="predicted"/>
<evidence type="ECO:0000313" key="3">
    <source>
        <dbReference type="Proteomes" id="UP001066276"/>
    </source>
</evidence>
<reference evidence="2" key="1">
    <citation type="journal article" date="2022" name="bioRxiv">
        <title>Sequencing and chromosome-scale assembly of the giantPleurodeles waltlgenome.</title>
        <authorList>
            <person name="Brown T."/>
            <person name="Elewa A."/>
            <person name="Iarovenko S."/>
            <person name="Subramanian E."/>
            <person name="Araus A.J."/>
            <person name="Petzold A."/>
            <person name="Susuki M."/>
            <person name="Suzuki K.-i.T."/>
            <person name="Hayashi T."/>
            <person name="Toyoda A."/>
            <person name="Oliveira C."/>
            <person name="Osipova E."/>
            <person name="Leigh N.D."/>
            <person name="Simon A."/>
            <person name="Yun M.H."/>
        </authorList>
    </citation>
    <scope>NUCLEOTIDE SEQUENCE</scope>
    <source>
        <strain evidence="2">20211129_DDA</strain>
        <tissue evidence="2">Liver</tissue>
    </source>
</reference>
<dbReference type="AlphaFoldDB" id="A0AAV7QM58"/>